<protein>
    <submittedName>
        <fullName evidence="2">Uncharacterized protein</fullName>
    </submittedName>
</protein>
<accession>A0AAU9QXG6</accession>
<dbReference type="Proteomes" id="UP001295462">
    <property type="component" value="Unassembled WGS sequence"/>
</dbReference>
<dbReference type="EMBL" id="CAKMUD010000127">
    <property type="protein sequence ID" value="CAH1603524.1"/>
    <property type="molecule type" value="Genomic_DNA"/>
</dbReference>
<evidence type="ECO:0000313" key="2">
    <source>
        <dbReference type="EMBL" id="CAH1603524.1"/>
    </source>
</evidence>
<sequence>MKNLIGAGVTLHLNNADNNYSKMNKANCAACTIQTDDTKLNVYLNHATKGANERGQAVPFSHYLKQLCIVKTSHGAFRKDLTRKLPTLDELYYGHTETTLYHVFVVLDMTLLALDAGEAQLFVIVLSKTDPKDFEVFTPRRMVRFNQQDKFGSKLIKAPMFDKKSREEKIIQAAKKEEAIEHCNEKFELEMENEMLKQKLAELQSRDQEQVAKISDLTEVVQAVSTELEELKASIKRMQQDAS</sequence>
<comment type="caution">
    <text evidence="2">The sequence shown here is derived from an EMBL/GenBank/DDBJ whole genome shotgun (WGS) entry which is preliminary data.</text>
</comment>
<dbReference type="AlphaFoldDB" id="A0AAU9QXG6"/>
<name>A0AAU9QXG6_9VIBR</name>
<feature type="coiled-coil region" evidence="1">
    <location>
        <begin position="186"/>
        <end position="241"/>
    </location>
</feature>
<evidence type="ECO:0000256" key="1">
    <source>
        <dbReference type="SAM" id="Coils"/>
    </source>
</evidence>
<evidence type="ECO:0000313" key="3">
    <source>
        <dbReference type="Proteomes" id="UP001295462"/>
    </source>
</evidence>
<dbReference type="RefSeq" id="WP_409590383.1">
    <property type="nucleotide sequence ID" value="NZ_CAKMTZ010000137.1"/>
</dbReference>
<organism evidence="2 3">
    <name type="scientific">Vibrio jasicida</name>
    <dbReference type="NCBI Taxonomy" id="766224"/>
    <lineage>
        <taxon>Bacteria</taxon>
        <taxon>Pseudomonadati</taxon>
        <taxon>Pseudomonadota</taxon>
        <taxon>Gammaproteobacteria</taxon>
        <taxon>Vibrionales</taxon>
        <taxon>Vibrionaceae</taxon>
        <taxon>Vibrio</taxon>
    </lineage>
</organism>
<keyword evidence="1" id="KW-0175">Coiled coil</keyword>
<gene>
    <name evidence="2" type="ORF">THF1A12_70243</name>
</gene>
<reference evidence="2" key="1">
    <citation type="submission" date="2022-01" db="EMBL/GenBank/DDBJ databases">
        <authorList>
            <person name="Lagorce A."/>
        </authorList>
    </citation>
    <scope>NUCLEOTIDE SEQUENCE</scope>
    <source>
        <strain evidence="2">Th15_F1_A12</strain>
    </source>
</reference>
<proteinExistence type="predicted"/>